<name>A0ABM5M1D6_BACA1</name>
<reference evidence="1 2" key="1">
    <citation type="journal article" date="2011" name="Front. Microbiol.">
        <title>Genomic signatures of strain selection and enhancement in Bacillus atrophaeus var. globigii, a historical biowarfare simulant.</title>
        <authorList>
            <person name="Gibbons H.S."/>
            <person name="Broomall S.M."/>
            <person name="McNew L.A."/>
            <person name="Daligault H."/>
            <person name="Chapman C."/>
            <person name="Bruce D."/>
            <person name="Karavis M."/>
            <person name="Krepps M."/>
            <person name="McGregor P.A."/>
            <person name="Hong C."/>
            <person name="Park K.H."/>
            <person name="Akmal A."/>
            <person name="Feldman A."/>
            <person name="Lin J.S."/>
            <person name="Chang W.E."/>
            <person name="Higgs B.W."/>
            <person name="Demirev P."/>
            <person name="Lindquist J."/>
            <person name="Liem A."/>
            <person name="Fochler E."/>
            <person name="Read T.D."/>
            <person name="Tapia R."/>
            <person name="Johnson S."/>
            <person name="Bishop-Lilly K.A."/>
            <person name="Detter C."/>
            <person name="Han C."/>
            <person name="Sozhamannan S."/>
            <person name="Rosenzweig C.N."/>
            <person name="Skowronski E.W."/>
        </authorList>
    </citation>
    <scope>NUCLEOTIDE SEQUENCE [LARGE SCALE GENOMIC DNA]</scope>
    <source>
        <strain evidence="1 2">1942</strain>
    </source>
</reference>
<evidence type="ECO:0000313" key="2">
    <source>
        <dbReference type="Proteomes" id="UP000006867"/>
    </source>
</evidence>
<keyword evidence="2" id="KW-1185">Reference proteome</keyword>
<evidence type="ECO:0000313" key="1">
    <source>
        <dbReference type="EMBL" id="ADP33852.1"/>
    </source>
</evidence>
<organism evidence="1 2">
    <name type="scientific">Bacillus atrophaeus (strain 1942)</name>
    <dbReference type="NCBI Taxonomy" id="720555"/>
    <lineage>
        <taxon>Bacteria</taxon>
        <taxon>Bacillati</taxon>
        <taxon>Bacillota</taxon>
        <taxon>Bacilli</taxon>
        <taxon>Bacillales</taxon>
        <taxon>Bacillaceae</taxon>
        <taxon>Bacillus</taxon>
    </lineage>
</organism>
<accession>A0ABM5M1D6</accession>
<gene>
    <name evidence="1" type="ordered locus">BATR1942_14650</name>
</gene>
<dbReference type="Proteomes" id="UP000006867">
    <property type="component" value="Chromosome"/>
</dbReference>
<sequence>MKAKVAVSSVVLLHQKKVNRFASFKGKSIF</sequence>
<dbReference type="EMBL" id="CP002207">
    <property type="protein sequence ID" value="ADP33852.1"/>
    <property type="molecule type" value="Genomic_DNA"/>
</dbReference>
<protein>
    <submittedName>
        <fullName evidence="1">Uncharacterized protein</fullName>
    </submittedName>
</protein>
<proteinExistence type="predicted"/>